<proteinExistence type="predicted"/>
<protein>
    <submittedName>
        <fullName evidence="1">Uncharacterized protein</fullName>
    </submittedName>
</protein>
<gene>
    <name evidence="1" type="ORF">GALL_526500</name>
</gene>
<sequence>MIFADDGGVPPRNKIKVRSALFENLVKLHSVGIGHKLAEGDQVILGESAVLEFSYRSEEKKDG</sequence>
<reference evidence="1" key="1">
    <citation type="submission" date="2016-10" db="EMBL/GenBank/DDBJ databases">
        <title>Sequence of Gallionella enrichment culture.</title>
        <authorList>
            <person name="Poehlein A."/>
            <person name="Muehling M."/>
            <person name="Daniel R."/>
        </authorList>
    </citation>
    <scope>NUCLEOTIDE SEQUENCE</scope>
</reference>
<name>A0A1J5PQD1_9ZZZZ</name>
<dbReference type="AlphaFoldDB" id="A0A1J5PQD1"/>
<dbReference type="EMBL" id="MLJW01007061">
    <property type="protein sequence ID" value="OIQ65789.1"/>
    <property type="molecule type" value="Genomic_DNA"/>
</dbReference>
<organism evidence="1">
    <name type="scientific">mine drainage metagenome</name>
    <dbReference type="NCBI Taxonomy" id="410659"/>
    <lineage>
        <taxon>unclassified sequences</taxon>
        <taxon>metagenomes</taxon>
        <taxon>ecological metagenomes</taxon>
    </lineage>
</organism>
<comment type="caution">
    <text evidence="1">The sequence shown here is derived from an EMBL/GenBank/DDBJ whole genome shotgun (WGS) entry which is preliminary data.</text>
</comment>
<evidence type="ECO:0000313" key="1">
    <source>
        <dbReference type="EMBL" id="OIQ65789.1"/>
    </source>
</evidence>
<accession>A0A1J5PQD1</accession>